<protein>
    <submittedName>
        <fullName evidence="2">Abhydrolase domain-containing protein 2</fullName>
    </submittedName>
</protein>
<keyword evidence="1" id="KW-0812">Transmembrane</keyword>
<reference evidence="2" key="2">
    <citation type="journal article" date="2017" name="J. Med. Entomol.">
        <title>Transcriptome Analysis of the Triatoma infestans (Hemiptera: Reduviidae) Integument.</title>
        <authorList>
            <person name="Calderon-Fernandez G.M."/>
            <person name="Moriconi D.E."/>
            <person name="Dulbecco A.B."/>
            <person name="Juarez M.P."/>
        </authorList>
    </citation>
    <scope>NUCLEOTIDE SEQUENCE</scope>
    <source>
        <strain evidence="2">Int1</strain>
        <tissue evidence="2">Integument</tissue>
    </source>
</reference>
<keyword evidence="1" id="KW-0472">Membrane</keyword>
<dbReference type="AlphaFoldDB" id="A0A170XB81"/>
<feature type="non-terminal residue" evidence="2">
    <location>
        <position position="66"/>
    </location>
</feature>
<evidence type="ECO:0000256" key="1">
    <source>
        <dbReference type="SAM" id="Phobius"/>
    </source>
</evidence>
<evidence type="ECO:0000313" key="2">
    <source>
        <dbReference type="EMBL" id="JAR98683.1"/>
    </source>
</evidence>
<reference evidence="2" key="1">
    <citation type="submission" date="2016-04" db="EMBL/GenBank/DDBJ databases">
        <authorList>
            <person name="Calderon-Fernandez G.M.Sr."/>
        </authorList>
    </citation>
    <scope>NUCLEOTIDE SEQUENCE</scope>
    <source>
        <strain evidence="2">Int1</strain>
        <tissue evidence="2">Integument</tissue>
    </source>
</reference>
<sequence>MNSSILTSISEKSEGMTAALLAVIGILLWIILRVLNITTQPQKPKVYCKDPVFLAHLIKWVPSLKE</sequence>
<organism evidence="2">
    <name type="scientific">Triatoma infestans</name>
    <name type="common">Assassin bug</name>
    <dbReference type="NCBI Taxonomy" id="30076"/>
    <lineage>
        <taxon>Eukaryota</taxon>
        <taxon>Metazoa</taxon>
        <taxon>Ecdysozoa</taxon>
        <taxon>Arthropoda</taxon>
        <taxon>Hexapoda</taxon>
        <taxon>Insecta</taxon>
        <taxon>Pterygota</taxon>
        <taxon>Neoptera</taxon>
        <taxon>Paraneoptera</taxon>
        <taxon>Hemiptera</taxon>
        <taxon>Heteroptera</taxon>
        <taxon>Panheteroptera</taxon>
        <taxon>Cimicomorpha</taxon>
        <taxon>Reduviidae</taxon>
        <taxon>Triatominae</taxon>
        <taxon>Triatoma</taxon>
    </lineage>
</organism>
<keyword evidence="2" id="KW-0378">Hydrolase</keyword>
<proteinExistence type="predicted"/>
<dbReference type="GO" id="GO:0016787">
    <property type="term" value="F:hydrolase activity"/>
    <property type="evidence" value="ECO:0007669"/>
    <property type="project" value="UniProtKB-KW"/>
</dbReference>
<accession>A0A170XB81</accession>
<feature type="transmembrane region" description="Helical" evidence="1">
    <location>
        <begin position="16"/>
        <end position="35"/>
    </location>
</feature>
<dbReference type="EMBL" id="GEMB01004602">
    <property type="protein sequence ID" value="JAR98683.1"/>
    <property type="molecule type" value="Transcribed_RNA"/>
</dbReference>
<name>A0A170XB81_TRIIF</name>
<keyword evidence="1" id="KW-1133">Transmembrane helix</keyword>